<dbReference type="InterPro" id="IPR002010">
    <property type="entry name" value="T3SS_IM_R"/>
</dbReference>
<sequence length="274" mass="28838">MDALLAVPQSLPGGWPAYLSAILLVMIRISCLMVTAPIFSSEVIAPRLKVIFVLLVSLLVAPIAAAMPLPSAAHSVPVIGVSLRAVAGEMAAGSLFGLELTLFGEILLFAGQVLGFQFSFSLVNLLDPYAPYQTPLLGQLFSLFGTLILFASGLYRELLMALVRSFRVAPPGAVWVSGENGLTVVARLGGVLLAALELAAPVIAATLLVEVGIAVLGRVAPQLPVMMLSIPIKTLVGYGAMLAGLALWPRFLELHFESLLDAGESLLQQMAVPR</sequence>
<dbReference type="GO" id="GO:0005886">
    <property type="term" value="C:plasma membrane"/>
    <property type="evidence" value="ECO:0007669"/>
    <property type="project" value="UniProtKB-SubCell"/>
</dbReference>
<evidence type="ECO:0000256" key="4">
    <source>
        <dbReference type="ARBA" id="ARBA00022692"/>
    </source>
</evidence>
<gene>
    <name evidence="8" type="ORF">ESZ00_13985</name>
</gene>
<accession>A0A4Q1SEF5</accession>
<evidence type="ECO:0000256" key="1">
    <source>
        <dbReference type="ARBA" id="ARBA00004651"/>
    </source>
</evidence>
<evidence type="ECO:0000256" key="2">
    <source>
        <dbReference type="ARBA" id="ARBA00009772"/>
    </source>
</evidence>
<organism evidence="8 9">
    <name type="scientific">Silvibacterium dinghuense</name>
    <dbReference type="NCBI Taxonomy" id="1560006"/>
    <lineage>
        <taxon>Bacteria</taxon>
        <taxon>Pseudomonadati</taxon>
        <taxon>Acidobacteriota</taxon>
        <taxon>Terriglobia</taxon>
        <taxon>Terriglobales</taxon>
        <taxon>Acidobacteriaceae</taxon>
        <taxon>Silvibacterium</taxon>
    </lineage>
</organism>
<dbReference type="EMBL" id="SDMK01000002">
    <property type="protein sequence ID" value="RXS95659.1"/>
    <property type="molecule type" value="Genomic_DNA"/>
</dbReference>
<feature type="transmembrane region" description="Helical" evidence="7">
    <location>
        <begin position="137"/>
        <end position="155"/>
    </location>
</feature>
<evidence type="ECO:0000256" key="7">
    <source>
        <dbReference type="SAM" id="Phobius"/>
    </source>
</evidence>
<proteinExistence type="inferred from homology"/>
<keyword evidence="9" id="KW-1185">Reference proteome</keyword>
<evidence type="ECO:0000313" key="8">
    <source>
        <dbReference type="EMBL" id="RXS95659.1"/>
    </source>
</evidence>
<dbReference type="OrthoDB" id="9807748at2"/>
<evidence type="ECO:0000256" key="5">
    <source>
        <dbReference type="ARBA" id="ARBA00022989"/>
    </source>
</evidence>
<dbReference type="Proteomes" id="UP000290253">
    <property type="component" value="Unassembled WGS sequence"/>
</dbReference>
<comment type="caution">
    <text evidence="8">The sequence shown here is derived from an EMBL/GenBank/DDBJ whole genome shotgun (WGS) entry which is preliminary data.</text>
</comment>
<feature type="transmembrane region" description="Helical" evidence="7">
    <location>
        <begin position="15"/>
        <end position="38"/>
    </location>
</feature>
<comment type="similarity">
    <text evidence="2">Belongs to the FliR/MopE/SpaR family.</text>
</comment>
<dbReference type="PANTHER" id="PTHR30065">
    <property type="entry name" value="FLAGELLAR BIOSYNTHETIC PROTEIN FLIR"/>
    <property type="match status" value="1"/>
</dbReference>
<dbReference type="PRINTS" id="PR00953">
    <property type="entry name" value="TYPE3IMRPROT"/>
</dbReference>
<feature type="transmembrane region" description="Helical" evidence="7">
    <location>
        <begin position="191"/>
        <end position="216"/>
    </location>
</feature>
<protein>
    <submittedName>
        <fullName evidence="8">Type III secretion protein</fullName>
    </submittedName>
</protein>
<keyword evidence="6 7" id="KW-0472">Membrane</keyword>
<dbReference type="RefSeq" id="WP_129208855.1">
    <property type="nucleotide sequence ID" value="NZ_BMGU01000004.1"/>
</dbReference>
<feature type="transmembrane region" description="Helical" evidence="7">
    <location>
        <begin position="228"/>
        <end position="248"/>
    </location>
</feature>
<dbReference type="Pfam" id="PF01311">
    <property type="entry name" value="Bac_export_1"/>
    <property type="match status" value="1"/>
</dbReference>
<name>A0A4Q1SEF5_9BACT</name>
<evidence type="ECO:0000256" key="3">
    <source>
        <dbReference type="ARBA" id="ARBA00022475"/>
    </source>
</evidence>
<keyword evidence="4 7" id="KW-0812">Transmembrane</keyword>
<evidence type="ECO:0000256" key="6">
    <source>
        <dbReference type="ARBA" id="ARBA00023136"/>
    </source>
</evidence>
<feature type="transmembrane region" description="Helical" evidence="7">
    <location>
        <begin position="106"/>
        <end position="125"/>
    </location>
</feature>
<evidence type="ECO:0000313" key="9">
    <source>
        <dbReference type="Proteomes" id="UP000290253"/>
    </source>
</evidence>
<reference evidence="8 9" key="1">
    <citation type="journal article" date="2016" name="Int. J. Syst. Evol. Microbiol.">
        <title>Acidipila dinghuensis sp. nov., an acidobacterium isolated from forest soil.</title>
        <authorList>
            <person name="Jiang Y.W."/>
            <person name="Wang J."/>
            <person name="Chen M.H."/>
            <person name="Lv Y.Y."/>
            <person name="Qiu L.H."/>
        </authorList>
    </citation>
    <scope>NUCLEOTIDE SEQUENCE [LARGE SCALE GENOMIC DNA]</scope>
    <source>
        <strain evidence="8 9">DHOF10</strain>
    </source>
</reference>
<feature type="transmembrane region" description="Helical" evidence="7">
    <location>
        <begin position="50"/>
        <end position="69"/>
    </location>
</feature>
<dbReference type="GO" id="GO:0006605">
    <property type="term" value="P:protein targeting"/>
    <property type="evidence" value="ECO:0007669"/>
    <property type="project" value="InterPro"/>
</dbReference>
<keyword evidence="5 7" id="KW-1133">Transmembrane helix</keyword>
<dbReference type="AlphaFoldDB" id="A0A4Q1SEF5"/>
<dbReference type="PANTHER" id="PTHR30065:SF1">
    <property type="entry name" value="SURFACE PRESENTATION OF ANTIGENS PROTEIN SPAR"/>
    <property type="match status" value="1"/>
</dbReference>
<comment type="subcellular location">
    <subcellularLocation>
        <location evidence="1">Cell membrane</location>
        <topology evidence="1">Multi-pass membrane protein</topology>
    </subcellularLocation>
</comment>
<keyword evidence="3" id="KW-1003">Cell membrane</keyword>